<proteinExistence type="predicted"/>
<organism evidence="3 4">
    <name type="scientific">Crassostrea virginica</name>
    <name type="common">Eastern oyster</name>
    <dbReference type="NCBI Taxonomy" id="6565"/>
    <lineage>
        <taxon>Eukaryota</taxon>
        <taxon>Metazoa</taxon>
        <taxon>Spiralia</taxon>
        <taxon>Lophotrochozoa</taxon>
        <taxon>Mollusca</taxon>
        <taxon>Bivalvia</taxon>
        <taxon>Autobranchia</taxon>
        <taxon>Pteriomorphia</taxon>
        <taxon>Ostreida</taxon>
        <taxon>Ostreoidea</taxon>
        <taxon>Ostreidae</taxon>
        <taxon>Crassostrea</taxon>
    </lineage>
</organism>
<dbReference type="GO" id="GO:0007165">
    <property type="term" value="P:signal transduction"/>
    <property type="evidence" value="ECO:0007669"/>
    <property type="project" value="InterPro"/>
</dbReference>
<dbReference type="SUPFAM" id="SSF47986">
    <property type="entry name" value="DEATH domain"/>
    <property type="match status" value="1"/>
</dbReference>
<evidence type="ECO:0000313" key="3">
    <source>
        <dbReference type="Proteomes" id="UP000694844"/>
    </source>
</evidence>
<dbReference type="Proteomes" id="UP000694844">
    <property type="component" value="Chromosome 9"/>
</dbReference>
<dbReference type="KEGG" id="cvn:111115067"/>
<feature type="region of interest" description="Disordered" evidence="1">
    <location>
        <begin position="1"/>
        <end position="20"/>
    </location>
</feature>
<name>A0A8B8C1A3_CRAVI</name>
<evidence type="ECO:0000313" key="4">
    <source>
        <dbReference type="RefSeq" id="XP_022309355.1"/>
    </source>
</evidence>
<accession>A0A8B8C1A3</accession>
<sequence length="198" mass="23879">MPETSTRPAQRPQPLLARYPRDAREIHTRHPNRIVGNPTILHPWPQRRETSSASRVHPRHPDGMVENLSRRQLSARNPRDARESRRENSIHRVSKRHPDGKYDPLREEDLRHIISKLNDDWYQFGCKLGFLPYILSQIRNNRTTDERNQDMLKMFQEWQKKSRNIYREGKEKLLNVFLDLQRPDLARFIQEKFTIFRQ</sequence>
<feature type="region of interest" description="Disordered" evidence="1">
    <location>
        <begin position="25"/>
        <end position="102"/>
    </location>
</feature>
<dbReference type="PROSITE" id="PS50017">
    <property type="entry name" value="DEATH_DOMAIN"/>
    <property type="match status" value="1"/>
</dbReference>
<dbReference type="Gene3D" id="1.10.533.10">
    <property type="entry name" value="Death Domain, Fas"/>
    <property type="match status" value="1"/>
</dbReference>
<dbReference type="InterPro" id="IPR000488">
    <property type="entry name" value="Death_dom"/>
</dbReference>
<dbReference type="RefSeq" id="XP_022309355.1">
    <property type="nucleotide sequence ID" value="XM_022453647.1"/>
</dbReference>
<reference evidence="4" key="1">
    <citation type="submission" date="2025-08" db="UniProtKB">
        <authorList>
            <consortium name="RefSeq"/>
        </authorList>
    </citation>
    <scope>IDENTIFICATION</scope>
    <source>
        <tissue evidence="4">Whole sample</tissue>
    </source>
</reference>
<dbReference type="AlphaFoldDB" id="A0A8B8C1A3"/>
<dbReference type="CDD" id="cd01670">
    <property type="entry name" value="Death"/>
    <property type="match status" value="1"/>
</dbReference>
<dbReference type="GeneID" id="111115067"/>
<dbReference type="InterPro" id="IPR011029">
    <property type="entry name" value="DEATH-like_dom_sf"/>
</dbReference>
<feature type="domain" description="Death" evidence="2">
    <location>
        <begin position="106"/>
        <end position="193"/>
    </location>
</feature>
<protein>
    <submittedName>
        <fullName evidence="4">Uncharacterized protein LOC111115067 isoform X1</fullName>
    </submittedName>
</protein>
<feature type="compositionally biased region" description="Basic and acidic residues" evidence="1">
    <location>
        <begin position="77"/>
        <end position="102"/>
    </location>
</feature>
<evidence type="ECO:0000256" key="1">
    <source>
        <dbReference type="SAM" id="MobiDB-lite"/>
    </source>
</evidence>
<evidence type="ECO:0000259" key="2">
    <source>
        <dbReference type="PROSITE" id="PS50017"/>
    </source>
</evidence>
<keyword evidence="3" id="KW-1185">Reference proteome</keyword>
<gene>
    <name evidence="4" type="primary">LOC111115067</name>
</gene>